<evidence type="ECO:0000313" key="14">
    <source>
        <dbReference type="Proteomes" id="UP000219193"/>
    </source>
</evidence>
<evidence type="ECO:0000256" key="10">
    <source>
        <dbReference type="ARBA" id="ARBA00023170"/>
    </source>
</evidence>
<dbReference type="AlphaFoldDB" id="A0A285X8K3"/>
<dbReference type="InterPro" id="IPR050351">
    <property type="entry name" value="BphY/WalK/GraS-like"/>
</dbReference>
<accession>A0A285X8K3</accession>
<dbReference type="SUPFAM" id="SSF55874">
    <property type="entry name" value="ATPase domain of HSP90 chaperone/DNA topoisomerase II/histidine kinase"/>
    <property type="match status" value="1"/>
</dbReference>
<dbReference type="SUPFAM" id="SSF47384">
    <property type="entry name" value="Homodimeric domain of signal transducing histidine kinase"/>
    <property type="match status" value="1"/>
</dbReference>
<evidence type="ECO:0000256" key="5">
    <source>
        <dbReference type="ARBA" id="ARBA00022553"/>
    </source>
</evidence>
<dbReference type="FunFam" id="3.30.565.10:FF:000006">
    <property type="entry name" value="Sensor histidine kinase WalK"/>
    <property type="match status" value="1"/>
</dbReference>
<keyword evidence="7" id="KW-0808">Transferase</keyword>
<dbReference type="SMART" id="SM00065">
    <property type="entry name" value="GAF"/>
    <property type="match status" value="1"/>
</dbReference>
<dbReference type="EC" id="2.7.13.3" evidence="3"/>
<reference evidence="14" key="1">
    <citation type="submission" date="2017-09" db="EMBL/GenBank/DDBJ databases">
        <authorList>
            <person name="Varghese N."/>
            <person name="Submissions S."/>
        </authorList>
    </citation>
    <scope>NUCLEOTIDE SEQUENCE [LARGE SCALE GENOMIC DNA]</scope>
    <source>
        <strain evidence="14">CGMCC 1.12641</strain>
    </source>
</reference>
<dbReference type="Gene3D" id="3.30.450.40">
    <property type="match status" value="1"/>
</dbReference>
<dbReference type="Gene3D" id="3.30.450.270">
    <property type="match status" value="1"/>
</dbReference>
<dbReference type="GO" id="GO:0009584">
    <property type="term" value="P:detection of visible light"/>
    <property type="evidence" value="ECO:0007669"/>
    <property type="project" value="InterPro"/>
</dbReference>
<dbReference type="Gene3D" id="3.30.565.10">
    <property type="entry name" value="Histidine kinase-like ATPase, C-terminal domain"/>
    <property type="match status" value="1"/>
</dbReference>
<dbReference type="InterPro" id="IPR029016">
    <property type="entry name" value="GAF-like_dom_sf"/>
</dbReference>
<proteinExistence type="inferred from homology"/>
<sequence>MAPNPSPYPNRVDLDNCAKEPIHNIGRTQAYGVLIVCDPHTFQIVQVGENAEEIIGIDFEELLQKKIPDLLQEKDFKKFKHALHGEDTSEALEVNINGRRINVSAHFSEGSLIIDFEPLHDVQDPFVFQRQLASILNRFQAASSVEDLSEIAVSFTKEMYGYDRVMIYRFDEQWNGEVIAEAKEEELETWLGLHYPATDIPEQSRKLFLKHRVRIISNVSYEPVPITPEISPLTNKPLDLSISALRAVSPIHIEYLRNMEVGASLSAAIIVKGKLWGLIACHHRTAKFLDFYQRESCRFLAQIFSTELTLRETRETLDRSELADNIRRQLINQMNFHKDLIKALCHDTVKFTDLISCGGGAFYIKGTWELLGQTPTREQLQSLLFNFIKKQPKSLFMDRNLSALFPEAKSYKEAASGVLSLKIAENKYFFWFRPEEVQVVNWGGNPEEKAFFNEKEQRLSPRKSFEKWSQELTGVSEPWNVLDRNIARALRENVSHFLLARQREEIEALNEKLTAANQELELFSYGLSHDLRAPIRGMEGFLTILEEDHGEELSADGKQLLRMARGLTEKMNLLIDNILEYSRLSHIHGLDFQEINTTELIQEVLELFNIKSSYPNTTIKINKDLPKVKGDRRMLFQLWANLLSNAYKYSAENDAPVVEVGITDRKGNNVFFIRDNGIGIKPEYKEKIFETFIRAVGSRFKGSGIGLAIVKKIVEKHGGEVWVESEPEKGSQFYFYLDPLNVKEREQ</sequence>
<dbReference type="CDD" id="cd00082">
    <property type="entry name" value="HisKA"/>
    <property type="match status" value="1"/>
</dbReference>
<evidence type="ECO:0000256" key="9">
    <source>
        <dbReference type="ARBA" id="ARBA00022991"/>
    </source>
</evidence>
<dbReference type="InterPro" id="IPR003661">
    <property type="entry name" value="HisK_dim/P_dom"/>
</dbReference>
<dbReference type="GO" id="GO:0000156">
    <property type="term" value="F:phosphorelay response regulator activity"/>
    <property type="evidence" value="ECO:0007669"/>
    <property type="project" value="TreeGrafter"/>
</dbReference>
<name>A0A285X8K3_9FLAO</name>
<keyword evidence="4" id="KW-0600">Photoreceptor protein</keyword>
<feature type="domain" description="Phytochrome chromophore attachment site" evidence="11">
    <location>
        <begin position="144"/>
        <end position="306"/>
    </location>
</feature>
<dbReference type="Proteomes" id="UP000219193">
    <property type="component" value="Unassembled WGS sequence"/>
</dbReference>
<evidence type="ECO:0000256" key="3">
    <source>
        <dbReference type="ARBA" id="ARBA00012438"/>
    </source>
</evidence>
<dbReference type="InterPro" id="IPR036097">
    <property type="entry name" value="HisK_dim/P_sf"/>
</dbReference>
<dbReference type="GO" id="GO:0030295">
    <property type="term" value="F:protein kinase activator activity"/>
    <property type="evidence" value="ECO:0007669"/>
    <property type="project" value="TreeGrafter"/>
</dbReference>
<dbReference type="PANTHER" id="PTHR42878:SF15">
    <property type="entry name" value="BACTERIOPHYTOCHROME"/>
    <property type="match status" value="1"/>
</dbReference>
<dbReference type="InterPro" id="IPR035965">
    <property type="entry name" value="PAS-like_dom_sf"/>
</dbReference>
<keyword evidence="6" id="KW-0716">Sensory transduction</keyword>
<dbReference type="InterPro" id="IPR003018">
    <property type="entry name" value="GAF"/>
</dbReference>
<protein>
    <recommendedName>
        <fullName evidence="3">histidine kinase</fullName>
        <ecNumber evidence="3">2.7.13.3</ecNumber>
    </recommendedName>
</protein>
<dbReference type="EMBL" id="OCMF01000004">
    <property type="protein sequence ID" value="SOC81124.1"/>
    <property type="molecule type" value="Genomic_DNA"/>
</dbReference>
<dbReference type="OrthoDB" id="9766459at2"/>
<evidence type="ECO:0000256" key="2">
    <source>
        <dbReference type="ARBA" id="ARBA00006402"/>
    </source>
</evidence>
<dbReference type="SMART" id="SM00387">
    <property type="entry name" value="HATPase_c"/>
    <property type="match status" value="1"/>
</dbReference>
<dbReference type="InterPro" id="IPR001294">
    <property type="entry name" value="Phytochrome"/>
</dbReference>
<dbReference type="InterPro" id="IPR016132">
    <property type="entry name" value="Phyto_chromo_attachment"/>
</dbReference>
<keyword evidence="10" id="KW-0675">Receptor</keyword>
<dbReference type="GO" id="GO:0000155">
    <property type="term" value="F:phosphorelay sensor kinase activity"/>
    <property type="evidence" value="ECO:0007669"/>
    <property type="project" value="InterPro"/>
</dbReference>
<dbReference type="Pfam" id="PF01590">
    <property type="entry name" value="GAF"/>
    <property type="match status" value="1"/>
</dbReference>
<comment type="similarity">
    <text evidence="2">In the N-terminal section; belongs to the phytochrome family.</text>
</comment>
<dbReference type="SUPFAM" id="SSF55781">
    <property type="entry name" value="GAF domain-like"/>
    <property type="match status" value="2"/>
</dbReference>
<dbReference type="InterPro" id="IPR043150">
    <property type="entry name" value="Phytochrome_PHY_sf"/>
</dbReference>
<dbReference type="SMART" id="SM00388">
    <property type="entry name" value="HisKA"/>
    <property type="match status" value="1"/>
</dbReference>
<evidence type="ECO:0000256" key="7">
    <source>
        <dbReference type="ARBA" id="ARBA00022679"/>
    </source>
</evidence>
<dbReference type="PANTHER" id="PTHR42878">
    <property type="entry name" value="TWO-COMPONENT HISTIDINE KINASE"/>
    <property type="match status" value="1"/>
</dbReference>
<dbReference type="SUPFAM" id="SSF55785">
    <property type="entry name" value="PYP-like sensor domain (PAS domain)"/>
    <property type="match status" value="1"/>
</dbReference>
<dbReference type="Pfam" id="PF00360">
    <property type="entry name" value="PHY"/>
    <property type="match status" value="1"/>
</dbReference>
<evidence type="ECO:0000313" key="13">
    <source>
        <dbReference type="EMBL" id="SOC81124.1"/>
    </source>
</evidence>
<keyword evidence="14" id="KW-1185">Reference proteome</keyword>
<dbReference type="InterPro" id="IPR013654">
    <property type="entry name" value="PAS_2"/>
</dbReference>
<dbReference type="Pfam" id="PF08446">
    <property type="entry name" value="PAS_2"/>
    <property type="match status" value="1"/>
</dbReference>
<dbReference type="Pfam" id="PF02518">
    <property type="entry name" value="HATPase_c"/>
    <property type="match status" value="1"/>
</dbReference>
<dbReference type="InterPro" id="IPR036890">
    <property type="entry name" value="HATPase_C_sf"/>
</dbReference>
<evidence type="ECO:0000256" key="6">
    <source>
        <dbReference type="ARBA" id="ARBA00022606"/>
    </source>
</evidence>
<evidence type="ECO:0000256" key="8">
    <source>
        <dbReference type="ARBA" id="ARBA00022777"/>
    </source>
</evidence>
<dbReference type="Gene3D" id="3.30.450.20">
    <property type="entry name" value="PAS domain"/>
    <property type="match status" value="1"/>
</dbReference>
<dbReference type="InterPro" id="IPR013515">
    <property type="entry name" value="Phytochrome_cen-reg"/>
</dbReference>
<evidence type="ECO:0000259" key="11">
    <source>
        <dbReference type="PROSITE" id="PS50046"/>
    </source>
</evidence>
<dbReference type="PROSITE" id="PS50046">
    <property type="entry name" value="PHYTOCHROME_2"/>
    <property type="match status" value="1"/>
</dbReference>
<evidence type="ECO:0000256" key="4">
    <source>
        <dbReference type="ARBA" id="ARBA00022543"/>
    </source>
</evidence>
<dbReference type="Gene3D" id="1.10.287.130">
    <property type="match status" value="1"/>
</dbReference>
<dbReference type="Pfam" id="PF00512">
    <property type="entry name" value="HisKA"/>
    <property type="match status" value="1"/>
</dbReference>
<dbReference type="RefSeq" id="WP_097056900.1">
    <property type="nucleotide sequence ID" value="NZ_OCMF01000004.1"/>
</dbReference>
<dbReference type="PROSITE" id="PS50109">
    <property type="entry name" value="HIS_KIN"/>
    <property type="match status" value="1"/>
</dbReference>
<keyword evidence="5" id="KW-0597">Phosphoprotein</keyword>
<dbReference type="GO" id="GO:0007234">
    <property type="term" value="P:osmosensory signaling via phosphorelay pathway"/>
    <property type="evidence" value="ECO:0007669"/>
    <property type="project" value="TreeGrafter"/>
</dbReference>
<dbReference type="PRINTS" id="PR01033">
    <property type="entry name" value="PHYTOCHROME"/>
</dbReference>
<dbReference type="InterPro" id="IPR005467">
    <property type="entry name" value="His_kinase_dom"/>
</dbReference>
<dbReference type="InterPro" id="IPR003594">
    <property type="entry name" value="HATPase_dom"/>
</dbReference>
<evidence type="ECO:0000259" key="12">
    <source>
        <dbReference type="PROSITE" id="PS50109"/>
    </source>
</evidence>
<gene>
    <name evidence="13" type="ORF">SAMN06296241_2696</name>
</gene>
<comment type="catalytic activity">
    <reaction evidence="1">
        <text>ATP + protein L-histidine = ADP + protein N-phospho-L-histidine.</text>
        <dbReference type="EC" id="2.7.13.3"/>
    </reaction>
</comment>
<organism evidence="13 14">
    <name type="scientific">Salinimicrobium sediminis</name>
    <dbReference type="NCBI Taxonomy" id="1343891"/>
    <lineage>
        <taxon>Bacteria</taxon>
        <taxon>Pseudomonadati</taxon>
        <taxon>Bacteroidota</taxon>
        <taxon>Flavobacteriia</taxon>
        <taxon>Flavobacteriales</taxon>
        <taxon>Flavobacteriaceae</taxon>
        <taxon>Salinimicrobium</taxon>
    </lineage>
</organism>
<keyword evidence="8 13" id="KW-0418">Kinase</keyword>
<feature type="domain" description="Histidine kinase" evidence="12">
    <location>
        <begin position="526"/>
        <end position="741"/>
    </location>
</feature>
<evidence type="ECO:0000256" key="1">
    <source>
        <dbReference type="ARBA" id="ARBA00000085"/>
    </source>
</evidence>
<dbReference type="GO" id="GO:0006355">
    <property type="term" value="P:regulation of DNA-templated transcription"/>
    <property type="evidence" value="ECO:0007669"/>
    <property type="project" value="InterPro"/>
</dbReference>
<keyword evidence="9" id="KW-0157">Chromophore</keyword>
<dbReference type="GO" id="GO:0009881">
    <property type="term" value="F:photoreceptor activity"/>
    <property type="evidence" value="ECO:0007669"/>
    <property type="project" value="UniProtKB-KW"/>
</dbReference>